<dbReference type="GO" id="GO:0019333">
    <property type="term" value="P:denitrification pathway"/>
    <property type="evidence" value="ECO:0007669"/>
    <property type="project" value="InterPro"/>
</dbReference>
<keyword evidence="6 15" id="KW-0812">Transmembrane</keyword>
<dbReference type="Proteomes" id="UP000321555">
    <property type="component" value="Chromosome"/>
</dbReference>
<evidence type="ECO:0000256" key="5">
    <source>
        <dbReference type="ARBA" id="ARBA00022617"/>
    </source>
</evidence>
<keyword evidence="4" id="KW-1003">Cell membrane</keyword>
<dbReference type="InterPro" id="IPR051174">
    <property type="entry name" value="Cytochrome_c-type_ET"/>
</dbReference>
<comment type="similarity">
    <text evidence="2">Belongs to the NapC/NirT/NrfH family.</text>
</comment>
<feature type="binding site" description="covalent" evidence="13">
    <location>
        <position position="83"/>
    </location>
    <ligand>
        <name>heme</name>
        <dbReference type="ChEBI" id="CHEBI:30413"/>
        <label>2</label>
    </ligand>
</feature>
<feature type="binding site" description="axial binding residue" evidence="14">
    <location>
        <position position="104"/>
    </location>
    <ligand>
        <name>heme</name>
        <dbReference type="ChEBI" id="CHEBI:30413"/>
        <label>1</label>
    </ligand>
    <ligandPart>
        <name>Fe</name>
        <dbReference type="ChEBI" id="CHEBI:18248"/>
    </ligandPart>
</feature>
<feature type="binding site" description="covalent" evidence="13">
    <location>
        <position position="137"/>
    </location>
    <ligand>
        <name>heme</name>
        <dbReference type="ChEBI" id="CHEBI:30413"/>
        <label>3</label>
    </ligand>
</feature>
<dbReference type="PIRSF" id="PIRSF000013">
    <property type="entry name" value="4_hem_cytochrm_NapC"/>
    <property type="match status" value="1"/>
</dbReference>
<evidence type="ECO:0000313" key="18">
    <source>
        <dbReference type="Proteomes" id="UP000321555"/>
    </source>
</evidence>
<dbReference type="GO" id="GO:0046872">
    <property type="term" value="F:metal ion binding"/>
    <property type="evidence" value="ECO:0007669"/>
    <property type="project" value="UniProtKB-KW"/>
</dbReference>
<feature type="transmembrane region" description="Helical" evidence="15">
    <location>
        <begin position="20"/>
        <end position="41"/>
    </location>
</feature>
<reference evidence="18" key="1">
    <citation type="submission" date="2019-08" db="EMBL/GenBank/DDBJ databases">
        <authorList>
            <person name="Zheng X."/>
        </authorList>
    </citation>
    <scope>NUCLEOTIDE SEQUENCE [LARGE SCALE GENOMIC DNA]</scope>
    <source>
        <strain evidence="18">FJAT-25496</strain>
    </source>
</reference>
<dbReference type="GO" id="GO:0009055">
    <property type="term" value="F:electron transfer activity"/>
    <property type="evidence" value="ECO:0007669"/>
    <property type="project" value="TreeGrafter"/>
</dbReference>
<dbReference type="STRING" id="1742359.GCA_001439625_00951"/>
<comment type="subcellular location">
    <subcellularLocation>
        <location evidence="1">Cell membrane</location>
        <topology evidence="1">Single-pass membrane protein</topology>
    </subcellularLocation>
</comment>
<evidence type="ECO:0000256" key="9">
    <source>
        <dbReference type="ARBA" id="ARBA00022989"/>
    </source>
</evidence>
<feature type="binding site" description="axial binding residue" evidence="14">
    <location>
        <position position="138"/>
    </location>
    <ligand>
        <name>heme</name>
        <dbReference type="ChEBI" id="CHEBI:30413"/>
        <label>3</label>
    </ligand>
    <ligandPart>
        <name>Fe</name>
        <dbReference type="ChEBI" id="CHEBI:18248"/>
    </ligandPart>
</feature>
<dbReference type="InterPro" id="IPR036280">
    <property type="entry name" value="Multihaem_cyt_sf"/>
</dbReference>
<evidence type="ECO:0000256" key="1">
    <source>
        <dbReference type="ARBA" id="ARBA00004162"/>
    </source>
</evidence>
<dbReference type="Pfam" id="PF03264">
    <property type="entry name" value="Cytochrom_NNT"/>
    <property type="match status" value="1"/>
</dbReference>
<keyword evidence="5 12" id="KW-0349">Heme</keyword>
<dbReference type="SUPFAM" id="SSF48695">
    <property type="entry name" value="Multiheme cytochromes"/>
    <property type="match status" value="1"/>
</dbReference>
<dbReference type="Gene3D" id="1.10.3820.10">
    <property type="entry name" value="Di-heme elbow motif domain"/>
    <property type="match status" value="1"/>
</dbReference>
<dbReference type="PANTHER" id="PTHR30333:SF3">
    <property type="entry name" value="CYTOCHROME C-TYPE PROTEIN TORY"/>
    <property type="match status" value="1"/>
</dbReference>
<dbReference type="RefSeq" id="WP_057776007.1">
    <property type="nucleotide sequence ID" value="NZ_CP042593.1"/>
</dbReference>
<evidence type="ECO:0000256" key="3">
    <source>
        <dbReference type="ARBA" id="ARBA00022448"/>
    </source>
</evidence>
<dbReference type="GO" id="GO:0020037">
    <property type="term" value="F:heme binding"/>
    <property type="evidence" value="ECO:0007669"/>
    <property type="project" value="InterPro"/>
</dbReference>
<dbReference type="InterPro" id="IPR005126">
    <property type="entry name" value="NapC/NirT_cyt_c_N"/>
</dbReference>
<keyword evidence="10 12" id="KW-0408">Iron</keyword>
<dbReference type="InterPro" id="IPR038266">
    <property type="entry name" value="NapC/NirT_cytc_sf"/>
</dbReference>
<accession>A0A5B8Z0Z0</accession>
<evidence type="ECO:0000313" key="17">
    <source>
        <dbReference type="EMBL" id="QED46664.1"/>
    </source>
</evidence>
<feature type="domain" description="NapC/NirT cytochrome c N-terminal" evidence="16">
    <location>
        <begin position="18"/>
        <end position="182"/>
    </location>
</feature>
<dbReference type="GO" id="GO:0005886">
    <property type="term" value="C:plasma membrane"/>
    <property type="evidence" value="ECO:0007669"/>
    <property type="project" value="UniProtKB-SubCell"/>
</dbReference>
<name>A0A5B8Z0Z0_CYTDA</name>
<evidence type="ECO:0000256" key="10">
    <source>
        <dbReference type="ARBA" id="ARBA00023004"/>
    </source>
</evidence>
<dbReference type="EMBL" id="CP042593">
    <property type="protein sequence ID" value="QED46664.1"/>
    <property type="molecule type" value="Genomic_DNA"/>
</dbReference>
<feature type="binding site" description="covalent" evidence="13">
    <location>
        <position position="53"/>
    </location>
    <ligand>
        <name>heme</name>
        <dbReference type="ChEBI" id="CHEBI:30413"/>
        <label>1</label>
    </ligand>
</feature>
<evidence type="ECO:0000256" key="12">
    <source>
        <dbReference type="PIRNR" id="PIRNR000013"/>
    </source>
</evidence>
<dbReference type="KEGG" id="bda:FSZ17_04885"/>
<keyword evidence="8 12" id="KW-0249">Electron transport</keyword>
<evidence type="ECO:0000256" key="14">
    <source>
        <dbReference type="PIRSR" id="PIRSR000013-2"/>
    </source>
</evidence>
<evidence type="ECO:0000256" key="2">
    <source>
        <dbReference type="ARBA" id="ARBA00007395"/>
    </source>
</evidence>
<feature type="binding site" description="axial binding residue" evidence="14">
    <location>
        <position position="56"/>
    </location>
    <ligand>
        <name>heme</name>
        <dbReference type="ChEBI" id="CHEBI:30413"/>
        <label>1</label>
    </ligand>
    <ligandPart>
        <name>Fe</name>
        <dbReference type="ChEBI" id="CHEBI:18248"/>
    </ligandPart>
</feature>
<feature type="binding site" description="covalent" evidence="13">
    <location>
        <position position="80"/>
    </location>
    <ligand>
        <name>heme</name>
        <dbReference type="ChEBI" id="CHEBI:30413"/>
        <label>2</label>
    </ligand>
</feature>
<feature type="binding site" description="covalent" evidence="13">
    <location>
        <position position="50"/>
    </location>
    <ligand>
        <name>heme</name>
        <dbReference type="ChEBI" id="CHEBI:30413"/>
        <label>1</label>
    </ligand>
</feature>
<evidence type="ECO:0000256" key="11">
    <source>
        <dbReference type="ARBA" id="ARBA00023136"/>
    </source>
</evidence>
<keyword evidence="18" id="KW-1185">Reference proteome</keyword>
<dbReference type="GO" id="GO:0009061">
    <property type="term" value="P:anaerobic respiration"/>
    <property type="evidence" value="ECO:0007669"/>
    <property type="project" value="TreeGrafter"/>
</dbReference>
<gene>
    <name evidence="17" type="ORF">FSZ17_04885</name>
</gene>
<feature type="binding site" evidence="13">
    <location>
        <position position="97"/>
    </location>
    <ligand>
        <name>a menaquinol</name>
        <dbReference type="ChEBI" id="CHEBI:18151"/>
    </ligand>
</feature>
<keyword evidence="9 15" id="KW-1133">Transmembrane helix</keyword>
<dbReference type="InterPro" id="IPR024717">
    <property type="entry name" value="NapC/NirT/NrfH"/>
</dbReference>
<evidence type="ECO:0000259" key="16">
    <source>
        <dbReference type="Pfam" id="PF03264"/>
    </source>
</evidence>
<comment type="cofactor">
    <cofactor evidence="13">
        <name>heme</name>
        <dbReference type="ChEBI" id="CHEBI:30413"/>
    </cofactor>
    <text evidence="13">Binds 4 heme groups per subunit.</text>
</comment>
<evidence type="ECO:0000256" key="6">
    <source>
        <dbReference type="ARBA" id="ARBA00022692"/>
    </source>
</evidence>
<feature type="binding site" description="axial binding residue" evidence="14">
    <location>
        <position position="176"/>
    </location>
    <ligand>
        <name>heme</name>
        <dbReference type="ChEBI" id="CHEBI:30413"/>
        <label>4</label>
    </ligand>
    <ligandPart>
        <name>Fe</name>
        <dbReference type="ChEBI" id="CHEBI:18248"/>
    </ligandPart>
</feature>
<evidence type="ECO:0000256" key="8">
    <source>
        <dbReference type="ARBA" id="ARBA00022982"/>
    </source>
</evidence>
<dbReference type="OrthoDB" id="9791652at2"/>
<keyword evidence="3 12" id="KW-0813">Transport</keyword>
<feature type="binding site" description="covalent" evidence="13">
    <location>
        <position position="134"/>
    </location>
    <ligand>
        <name>heme</name>
        <dbReference type="ChEBI" id="CHEBI:30413"/>
        <label>3</label>
    </ligand>
</feature>
<keyword evidence="7 12" id="KW-0479">Metal-binding</keyword>
<organism evidence="17 18">
    <name type="scientific">Cytobacillus dafuensis</name>
    <name type="common">Bacillus dafuensis</name>
    <dbReference type="NCBI Taxonomy" id="1742359"/>
    <lineage>
        <taxon>Bacteria</taxon>
        <taxon>Bacillati</taxon>
        <taxon>Bacillota</taxon>
        <taxon>Bacilli</taxon>
        <taxon>Bacillales</taxon>
        <taxon>Bacillaceae</taxon>
        <taxon>Cytobacillus</taxon>
    </lineage>
</organism>
<comment type="PTM">
    <text evidence="12">Binds 4 heme groups per subunit.</text>
</comment>
<feature type="binding site" description="axial binding residue" evidence="14">
    <location>
        <position position="181"/>
    </location>
    <ligand>
        <name>heme</name>
        <dbReference type="ChEBI" id="CHEBI:30413"/>
        <label>2</label>
    </ligand>
    <ligandPart>
        <name>Fe</name>
        <dbReference type="ChEBI" id="CHEBI:18248"/>
    </ligandPart>
</feature>
<feature type="binding site" description="covalent" evidence="13">
    <location>
        <position position="175"/>
    </location>
    <ligand>
        <name>heme</name>
        <dbReference type="ChEBI" id="CHEBI:30413"/>
        <label>4</label>
    </ligand>
</feature>
<feature type="binding site" description="covalent" evidence="13">
    <location>
        <position position="172"/>
    </location>
    <ligand>
        <name>heme</name>
        <dbReference type="ChEBI" id="CHEBI:30413"/>
        <label>4</label>
    </ligand>
</feature>
<feature type="binding site" description="axial binding residue" evidence="14">
    <location>
        <position position="84"/>
    </location>
    <ligand>
        <name>heme</name>
        <dbReference type="ChEBI" id="CHEBI:30413"/>
        <label>2</label>
    </ligand>
    <ligandPart>
        <name>Fe</name>
        <dbReference type="ChEBI" id="CHEBI:18248"/>
    </ligandPart>
</feature>
<dbReference type="PANTHER" id="PTHR30333">
    <property type="entry name" value="CYTOCHROME C-TYPE PROTEIN"/>
    <property type="match status" value="1"/>
</dbReference>
<dbReference type="AlphaFoldDB" id="A0A5B8Z0Z0"/>
<proteinExistence type="inferred from homology"/>
<evidence type="ECO:0000256" key="13">
    <source>
        <dbReference type="PIRSR" id="PIRSR000013-1"/>
    </source>
</evidence>
<protein>
    <recommendedName>
        <fullName evidence="12">Cytochrome c-type protein</fullName>
    </recommendedName>
</protein>
<sequence>MNEKKGLNIKRFFKGKAGLYTTMLVTSFATILFAFLFTEVIHATGDVKFCSSCHEMGKFVETYERDTHGGANAVGVKADCTTCHLPQDSSVDYVAAKVVSGTKEVVKHLTGNYSEKEYYENRKNREEFVYSSGCISCHQEIESGNLKTDNEKAKKMHTYYLSKKGTDTKIECVSCHTDVGHNGELRHELIDMDTYPNEE</sequence>
<evidence type="ECO:0000256" key="15">
    <source>
        <dbReference type="SAM" id="Phobius"/>
    </source>
</evidence>
<evidence type="ECO:0000256" key="7">
    <source>
        <dbReference type="ARBA" id="ARBA00022723"/>
    </source>
</evidence>
<evidence type="ECO:0000256" key="4">
    <source>
        <dbReference type="ARBA" id="ARBA00022475"/>
    </source>
</evidence>
<keyword evidence="11 15" id="KW-0472">Membrane</keyword>